<reference evidence="1 2" key="1">
    <citation type="submission" date="2016-07" db="EMBL/GenBank/DDBJ databases">
        <title>Pervasive Adenine N6-methylation of Active Genes in Fungi.</title>
        <authorList>
            <consortium name="DOE Joint Genome Institute"/>
            <person name="Mondo S.J."/>
            <person name="Dannebaum R.O."/>
            <person name="Kuo R.C."/>
            <person name="Labutti K."/>
            <person name="Haridas S."/>
            <person name="Kuo A."/>
            <person name="Salamov A."/>
            <person name="Ahrendt S.R."/>
            <person name="Lipzen A."/>
            <person name="Sullivan W."/>
            <person name="Andreopoulos W.B."/>
            <person name="Clum A."/>
            <person name="Lindquist E."/>
            <person name="Daum C."/>
            <person name="Ramamoorthy G.K."/>
            <person name="Gryganskyi A."/>
            <person name="Culley D."/>
            <person name="Magnuson J.K."/>
            <person name="James T.Y."/>
            <person name="O'Malley M.A."/>
            <person name="Stajich J.E."/>
            <person name="Spatafora J.W."/>
            <person name="Visel A."/>
            <person name="Grigoriev I.V."/>
        </authorList>
    </citation>
    <scope>NUCLEOTIDE SEQUENCE [LARGE SCALE GENOMIC DNA]</scope>
    <source>
        <strain evidence="1 2">62-1032</strain>
    </source>
</reference>
<dbReference type="InParanoid" id="A0A1Y2EXI2"/>
<dbReference type="Gene3D" id="3.80.10.10">
    <property type="entry name" value="Ribonuclease Inhibitor"/>
    <property type="match status" value="1"/>
</dbReference>
<name>A0A1Y2EXI2_9BASI</name>
<accession>A0A1Y2EXI2</accession>
<dbReference type="InterPro" id="IPR032675">
    <property type="entry name" value="LRR_dom_sf"/>
</dbReference>
<sequence length="436" mass="48808">MSNIPSQTLPAASAPAPLPSLPFELLSHIIHLVAEEYTCTFDPSPPLSPSSAKALASLSLVSRSFRQLAQPLLFHDVTIGSRVDLERWFATVGDIDLVWPLTVGRFVRTLRVGKLNDTTSLASMLWQGPLGMSTAEDYRLEELLRVCSRVRVLKLASVEKVDLESLRFAPELQSLYIWSCDLRLYDMPPARSALADDLDDEASVPVTPPSQDRWTPYLPNLRHLYLTDLSLTLPLVSSLLTPTALPSLTTLSFALNDFRDPTPSSTTWSLNAHSVPLATQVHSLSTSDSIDSTFSSATSLAFLDCWHLALTSSTILHLPHSLRFLRLNPLQSLKGDPFTSAWATNSSALPRLEEIWVPATYEEDNMFDELREVCKRRGVRLIYEERSLGEGQEEEPEEEGVMRKMDEDGAFDEMFWRVAGRVEKVLEEERRRGVVV</sequence>
<organism evidence="1 2">
    <name type="scientific">Leucosporidium creatinivorum</name>
    <dbReference type="NCBI Taxonomy" id="106004"/>
    <lineage>
        <taxon>Eukaryota</taxon>
        <taxon>Fungi</taxon>
        <taxon>Dikarya</taxon>
        <taxon>Basidiomycota</taxon>
        <taxon>Pucciniomycotina</taxon>
        <taxon>Microbotryomycetes</taxon>
        <taxon>Leucosporidiales</taxon>
        <taxon>Leucosporidium</taxon>
    </lineage>
</organism>
<evidence type="ECO:0000313" key="2">
    <source>
        <dbReference type="Proteomes" id="UP000193467"/>
    </source>
</evidence>
<keyword evidence="2" id="KW-1185">Reference proteome</keyword>
<comment type="caution">
    <text evidence="1">The sequence shown here is derived from an EMBL/GenBank/DDBJ whole genome shotgun (WGS) entry which is preliminary data.</text>
</comment>
<dbReference type="Proteomes" id="UP000193467">
    <property type="component" value="Unassembled WGS sequence"/>
</dbReference>
<dbReference type="AlphaFoldDB" id="A0A1Y2EXI2"/>
<dbReference type="SUPFAM" id="SSF52047">
    <property type="entry name" value="RNI-like"/>
    <property type="match status" value="1"/>
</dbReference>
<gene>
    <name evidence="1" type="ORF">BCR35DRAFT_353435</name>
</gene>
<dbReference type="EMBL" id="MCGR01000035">
    <property type="protein sequence ID" value="ORY76278.1"/>
    <property type="molecule type" value="Genomic_DNA"/>
</dbReference>
<evidence type="ECO:0000313" key="1">
    <source>
        <dbReference type="EMBL" id="ORY76278.1"/>
    </source>
</evidence>
<protein>
    <submittedName>
        <fullName evidence="1">Uncharacterized protein</fullName>
    </submittedName>
</protein>
<proteinExistence type="predicted"/>